<proteinExistence type="predicted"/>
<sequence>MLRGRLKQRGQHPVILKRANPLAIVTHRERHSKSAAT</sequence>
<dbReference type="EMBL" id="GBXM01050579">
    <property type="protein sequence ID" value="JAH57998.1"/>
    <property type="molecule type" value="Transcribed_RNA"/>
</dbReference>
<name>A0A0E9TZ37_ANGAN</name>
<reference evidence="1" key="1">
    <citation type="submission" date="2014-11" db="EMBL/GenBank/DDBJ databases">
        <authorList>
            <person name="Amaro Gonzalez C."/>
        </authorList>
    </citation>
    <scope>NUCLEOTIDE SEQUENCE</scope>
</reference>
<dbReference type="AlphaFoldDB" id="A0A0E9TZ37"/>
<reference evidence="1" key="2">
    <citation type="journal article" date="2015" name="Fish Shellfish Immunol.">
        <title>Early steps in the European eel (Anguilla anguilla)-Vibrio vulnificus interaction in the gills: Role of the RtxA13 toxin.</title>
        <authorList>
            <person name="Callol A."/>
            <person name="Pajuelo D."/>
            <person name="Ebbesson L."/>
            <person name="Teles M."/>
            <person name="MacKenzie S."/>
            <person name="Amaro C."/>
        </authorList>
    </citation>
    <scope>NUCLEOTIDE SEQUENCE</scope>
</reference>
<evidence type="ECO:0000313" key="1">
    <source>
        <dbReference type="EMBL" id="JAH57998.1"/>
    </source>
</evidence>
<accession>A0A0E9TZ37</accession>
<organism evidence="1">
    <name type="scientific">Anguilla anguilla</name>
    <name type="common">European freshwater eel</name>
    <name type="synonym">Muraena anguilla</name>
    <dbReference type="NCBI Taxonomy" id="7936"/>
    <lineage>
        <taxon>Eukaryota</taxon>
        <taxon>Metazoa</taxon>
        <taxon>Chordata</taxon>
        <taxon>Craniata</taxon>
        <taxon>Vertebrata</taxon>
        <taxon>Euteleostomi</taxon>
        <taxon>Actinopterygii</taxon>
        <taxon>Neopterygii</taxon>
        <taxon>Teleostei</taxon>
        <taxon>Anguilliformes</taxon>
        <taxon>Anguillidae</taxon>
        <taxon>Anguilla</taxon>
    </lineage>
</organism>
<protein>
    <submittedName>
        <fullName evidence="1">Uncharacterized protein</fullName>
    </submittedName>
</protein>